<evidence type="ECO:0000256" key="4">
    <source>
        <dbReference type="ARBA" id="ARBA00022989"/>
    </source>
</evidence>
<feature type="transmembrane region" description="Helical" evidence="6">
    <location>
        <begin position="55"/>
        <end position="76"/>
    </location>
</feature>
<keyword evidence="2 6" id="KW-0812">Transmembrane</keyword>
<sequence length="208" mass="23708">MAATSQSSDSSLPKLDTVRDILLWRKKKQSFLVLLTATATWILLDVYQFNFLTVISYVAMFIVTSLFLSGNLLRLLGKEPPDLSRVGITEKSALEMGNTIRAWVEAGIRWMFQVAAEREWFVFVGTVSGLWLLSRVARCVDLLTLLYIGIVMGMTVPAMYVKYEDKIGRSEEKLKAQLKRYYDTLDEKVVKKIQNKVTVGEKKVKKVE</sequence>
<dbReference type="PANTHER" id="PTHR10994:SF145">
    <property type="entry name" value="RETICULON-LIKE PROTEIN B13"/>
    <property type="match status" value="1"/>
</dbReference>
<evidence type="ECO:0000256" key="6">
    <source>
        <dbReference type="RuleBase" id="RU363132"/>
    </source>
</evidence>
<protein>
    <recommendedName>
        <fullName evidence="6">Reticulon-like protein</fullName>
    </recommendedName>
</protein>
<evidence type="ECO:0000313" key="9">
    <source>
        <dbReference type="Proteomes" id="UP000290289"/>
    </source>
</evidence>
<dbReference type="SMR" id="A0A498KHQ0"/>
<dbReference type="Proteomes" id="UP000290289">
    <property type="component" value="Chromosome 2"/>
</dbReference>
<dbReference type="Pfam" id="PF02453">
    <property type="entry name" value="Reticulon"/>
    <property type="match status" value="1"/>
</dbReference>
<keyword evidence="4 6" id="KW-1133">Transmembrane helix</keyword>
<dbReference type="PANTHER" id="PTHR10994">
    <property type="entry name" value="RETICULON"/>
    <property type="match status" value="1"/>
</dbReference>
<dbReference type="InterPro" id="IPR045064">
    <property type="entry name" value="Reticulon-like"/>
</dbReference>
<name>A0A498KHQ0_MALDO</name>
<dbReference type="GO" id="GO:0009617">
    <property type="term" value="P:response to bacterium"/>
    <property type="evidence" value="ECO:0007669"/>
    <property type="project" value="InterPro"/>
</dbReference>
<dbReference type="GO" id="GO:0005789">
    <property type="term" value="C:endoplasmic reticulum membrane"/>
    <property type="evidence" value="ECO:0007669"/>
    <property type="project" value="UniProtKB-SubCell"/>
</dbReference>
<feature type="transmembrane region" description="Helical" evidence="6">
    <location>
        <begin position="31"/>
        <end position="49"/>
    </location>
</feature>
<feature type="transmembrane region" description="Helical" evidence="6">
    <location>
        <begin position="143"/>
        <end position="161"/>
    </location>
</feature>
<accession>A0A498KHQ0</accession>
<dbReference type="EMBL" id="RDQH01000328">
    <property type="protein sequence ID" value="RXI07218.1"/>
    <property type="molecule type" value="Genomic_DNA"/>
</dbReference>
<gene>
    <name evidence="8" type="ORF">DVH24_026354</name>
</gene>
<comment type="subcellular location">
    <subcellularLocation>
        <location evidence="1 6">Endoplasmic reticulum membrane</location>
        <topology evidence="1 6">Multi-pass membrane protein</topology>
    </subcellularLocation>
</comment>
<evidence type="ECO:0000256" key="1">
    <source>
        <dbReference type="ARBA" id="ARBA00004477"/>
    </source>
</evidence>
<dbReference type="PROSITE" id="PS50845">
    <property type="entry name" value="RETICULON"/>
    <property type="match status" value="1"/>
</dbReference>
<organism evidence="8 9">
    <name type="scientific">Malus domestica</name>
    <name type="common">Apple</name>
    <name type="synonym">Pyrus malus</name>
    <dbReference type="NCBI Taxonomy" id="3750"/>
    <lineage>
        <taxon>Eukaryota</taxon>
        <taxon>Viridiplantae</taxon>
        <taxon>Streptophyta</taxon>
        <taxon>Embryophyta</taxon>
        <taxon>Tracheophyta</taxon>
        <taxon>Spermatophyta</taxon>
        <taxon>Magnoliopsida</taxon>
        <taxon>eudicotyledons</taxon>
        <taxon>Gunneridae</taxon>
        <taxon>Pentapetalae</taxon>
        <taxon>rosids</taxon>
        <taxon>fabids</taxon>
        <taxon>Rosales</taxon>
        <taxon>Rosaceae</taxon>
        <taxon>Amygdaloideae</taxon>
        <taxon>Maleae</taxon>
        <taxon>Malus</taxon>
    </lineage>
</organism>
<feature type="transmembrane region" description="Helical" evidence="6">
    <location>
        <begin position="120"/>
        <end position="137"/>
    </location>
</feature>
<feature type="domain" description="Reticulon" evidence="7">
    <location>
        <begin position="18"/>
        <end position="205"/>
    </location>
</feature>
<evidence type="ECO:0000313" key="8">
    <source>
        <dbReference type="EMBL" id="RXI07218.1"/>
    </source>
</evidence>
<keyword evidence="9" id="KW-1185">Reference proteome</keyword>
<comment type="caution">
    <text evidence="8">The sequence shown here is derived from an EMBL/GenBank/DDBJ whole genome shotgun (WGS) entry which is preliminary data.</text>
</comment>
<evidence type="ECO:0000256" key="2">
    <source>
        <dbReference type="ARBA" id="ARBA00022692"/>
    </source>
</evidence>
<keyword evidence="3 6" id="KW-0256">Endoplasmic reticulum</keyword>
<dbReference type="AlphaFoldDB" id="A0A498KHQ0"/>
<evidence type="ECO:0000256" key="5">
    <source>
        <dbReference type="ARBA" id="ARBA00023136"/>
    </source>
</evidence>
<evidence type="ECO:0000259" key="7">
    <source>
        <dbReference type="PROSITE" id="PS50845"/>
    </source>
</evidence>
<dbReference type="InterPro" id="IPR003388">
    <property type="entry name" value="Reticulon"/>
</dbReference>
<keyword evidence="5 6" id="KW-0472">Membrane</keyword>
<reference evidence="8 9" key="1">
    <citation type="submission" date="2018-10" db="EMBL/GenBank/DDBJ databases">
        <title>A high-quality apple genome assembly.</title>
        <authorList>
            <person name="Hu J."/>
        </authorList>
    </citation>
    <scope>NUCLEOTIDE SEQUENCE [LARGE SCALE GENOMIC DNA]</scope>
    <source>
        <strain evidence="9">cv. HFTH1</strain>
        <tissue evidence="8">Young leaf</tissue>
    </source>
</reference>
<dbReference type="STRING" id="3750.A0A498KHQ0"/>
<evidence type="ECO:0000256" key="3">
    <source>
        <dbReference type="ARBA" id="ARBA00022824"/>
    </source>
</evidence>
<proteinExistence type="predicted"/>